<dbReference type="EMBL" id="QTSX02000933">
    <property type="protein sequence ID" value="KAJ9083782.1"/>
    <property type="molecule type" value="Genomic_DNA"/>
</dbReference>
<proteinExistence type="predicted"/>
<sequence>MVNHTDQMHDHSIKSAVPDMACRIPIECDVEFIRALLKEFFPPFYVRAQGE</sequence>
<reference evidence="1" key="1">
    <citation type="submission" date="2022-04" db="EMBL/GenBank/DDBJ databases">
        <title>Genome of the entomopathogenic fungus Entomophthora muscae.</title>
        <authorList>
            <person name="Elya C."/>
            <person name="Lovett B.R."/>
            <person name="Lee E."/>
            <person name="Macias A.M."/>
            <person name="Hajek A.E."/>
            <person name="De Bivort B.L."/>
            <person name="Kasson M.T."/>
            <person name="De Fine Licht H.H."/>
            <person name="Stajich J.E."/>
        </authorList>
    </citation>
    <scope>NUCLEOTIDE SEQUENCE</scope>
    <source>
        <strain evidence="1">Berkeley</strain>
    </source>
</reference>
<dbReference type="Proteomes" id="UP001165960">
    <property type="component" value="Unassembled WGS sequence"/>
</dbReference>
<comment type="caution">
    <text evidence="1">The sequence shown here is derived from an EMBL/GenBank/DDBJ whole genome shotgun (WGS) entry which is preliminary data.</text>
</comment>
<evidence type="ECO:0000313" key="1">
    <source>
        <dbReference type="EMBL" id="KAJ9083782.1"/>
    </source>
</evidence>
<protein>
    <submittedName>
        <fullName evidence="1">Uncharacterized protein</fullName>
    </submittedName>
</protein>
<keyword evidence="2" id="KW-1185">Reference proteome</keyword>
<accession>A0ACC2UA63</accession>
<gene>
    <name evidence="1" type="ORF">DSO57_1031267</name>
</gene>
<organism evidence="1 2">
    <name type="scientific">Entomophthora muscae</name>
    <dbReference type="NCBI Taxonomy" id="34485"/>
    <lineage>
        <taxon>Eukaryota</taxon>
        <taxon>Fungi</taxon>
        <taxon>Fungi incertae sedis</taxon>
        <taxon>Zoopagomycota</taxon>
        <taxon>Entomophthoromycotina</taxon>
        <taxon>Entomophthoromycetes</taxon>
        <taxon>Entomophthorales</taxon>
        <taxon>Entomophthoraceae</taxon>
        <taxon>Entomophthora</taxon>
    </lineage>
</organism>
<evidence type="ECO:0000313" key="2">
    <source>
        <dbReference type="Proteomes" id="UP001165960"/>
    </source>
</evidence>
<name>A0ACC2UA63_9FUNG</name>